<organism evidence="2 3">
    <name type="scientific">Dendrothele bispora (strain CBS 962.96)</name>
    <dbReference type="NCBI Taxonomy" id="1314807"/>
    <lineage>
        <taxon>Eukaryota</taxon>
        <taxon>Fungi</taxon>
        <taxon>Dikarya</taxon>
        <taxon>Basidiomycota</taxon>
        <taxon>Agaricomycotina</taxon>
        <taxon>Agaricomycetes</taxon>
        <taxon>Agaricomycetidae</taxon>
        <taxon>Agaricales</taxon>
        <taxon>Agaricales incertae sedis</taxon>
        <taxon>Dendrothele</taxon>
    </lineage>
</organism>
<proteinExistence type="predicted"/>
<accession>A0A4S8M9D5</accession>
<dbReference type="AlphaFoldDB" id="A0A4S8M9D5"/>
<evidence type="ECO:0000256" key="1">
    <source>
        <dbReference type="SAM" id="SignalP"/>
    </source>
</evidence>
<keyword evidence="1" id="KW-0732">Signal</keyword>
<evidence type="ECO:0000313" key="3">
    <source>
        <dbReference type="Proteomes" id="UP000297245"/>
    </source>
</evidence>
<evidence type="ECO:0000313" key="2">
    <source>
        <dbReference type="EMBL" id="THU99006.1"/>
    </source>
</evidence>
<name>A0A4S8M9D5_DENBC</name>
<sequence>MGSTLGISVLVLLSNQLLDISTTTNCCNHDCSRKSKLHLLRYPNSAGPSSLIGYVLVSILDIPTTMKNEASSTLVLKCAILYTPGLRVNHKAKSAKLGIALSCITRAALWRHMQPALHSLPHQTRTVCMSHK</sequence>
<dbReference type="EMBL" id="ML179126">
    <property type="protein sequence ID" value="THU99006.1"/>
    <property type="molecule type" value="Genomic_DNA"/>
</dbReference>
<gene>
    <name evidence="2" type="ORF">K435DRAFT_514808</name>
</gene>
<protein>
    <recommendedName>
        <fullName evidence="4">Secreted protein</fullName>
    </recommendedName>
</protein>
<evidence type="ECO:0008006" key="4">
    <source>
        <dbReference type="Google" id="ProtNLM"/>
    </source>
</evidence>
<keyword evidence="3" id="KW-1185">Reference proteome</keyword>
<feature type="chain" id="PRO_5020548012" description="Secreted protein" evidence="1">
    <location>
        <begin position="24"/>
        <end position="132"/>
    </location>
</feature>
<feature type="signal peptide" evidence="1">
    <location>
        <begin position="1"/>
        <end position="23"/>
    </location>
</feature>
<dbReference type="Proteomes" id="UP000297245">
    <property type="component" value="Unassembled WGS sequence"/>
</dbReference>
<reference evidence="2 3" key="1">
    <citation type="journal article" date="2019" name="Nat. Ecol. Evol.">
        <title>Megaphylogeny resolves global patterns of mushroom evolution.</title>
        <authorList>
            <person name="Varga T."/>
            <person name="Krizsan K."/>
            <person name="Foldi C."/>
            <person name="Dima B."/>
            <person name="Sanchez-Garcia M."/>
            <person name="Sanchez-Ramirez S."/>
            <person name="Szollosi G.J."/>
            <person name="Szarkandi J.G."/>
            <person name="Papp V."/>
            <person name="Albert L."/>
            <person name="Andreopoulos W."/>
            <person name="Angelini C."/>
            <person name="Antonin V."/>
            <person name="Barry K.W."/>
            <person name="Bougher N.L."/>
            <person name="Buchanan P."/>
            <person name="Buyck B."/>
            <person name="Bense V."/>
            <person name="Catcheside P."/>
            <person name="Chovatia M."/>
            <person name="Cooper J."/>
            <person name="Damon W."/>
            <person name="Desjardin D."/>
            <person name="Finy P."/>
            <person name="Geml J."/>
            <person name="Haridas S."/>
            <person name="Hughes K."/>
            <person name="Justo A."/>
            <person name="Karasinski D."/>
            <person name="Kautmanova I."/>
            <person name="Kiss B."/>
            <person name="Kocsube S."/>
            <person name="Kotiranta H."/>
            <person name="LaButti K.M."/>
            <person name="Lechner B.E."/>
            <person name="Liimatainen K."/>
            <person name="Lipzen A."/>
            <person name="Lukacs Z."/>
            <person name="Mihaltcheva S."/>
            <person name="Morgado L.N."/>
            <person name="Niskanen T."/>
            <person name="Noordeloos M.E."/>
            <person name="Ohm R.A."/>
            <person name="Ortiz-Santana B."/>
            <person name="Ovrebo C."/>
            <person name="Racz N."/>
            <person name="Riley R."/>
            <person name="Savchenko A."/>
            <person name="Shiryaev A."/>
            <person name="Soop K."/>
            <person name="Spirin V."/>
            <person name="Szebenyi C."/>
            <person name="Tomsovsky M."/>
            <person name="Tulloss R.E."/>
            <person name="Uehling J."/>
            <person name="Grigoriev I.V."/>
            <person name="Vagvolgyi C."/>
            <person name="Papp T."/>
            <person name="Martin F.M."/>
            <person name="Miettinen O."/>
            <person name="Hibbett D.S."/>
            <person name="Nagy L.G."/>
        </authorList>
    </citation>
    <scope>NUCLEOTIDE SEQUENCE [LARGE SCALE GENOMIC DNA]</scope>
    <source>
        <strain evidence="2 3">CBS 962.96</strain>
    </source>
</reference>